<dbReference type="PIRSF" id="PIRSF016578">
    <property type="entry name" value="HsaA"/>
    <property type="match status" value="1"/>
</dbReference>
<evidence type="ECO:0000313" key="4">
    <source>
        <dbReference type="EMBL" id="AXY77947.1"/>
    </source>
</evidence>
<name>A0A3B7MVI6_9BACT</name>
<dbReference type="GO" id="GO:0050660">
    <property type="term" value="F:flavin adenine dinucleotide binding"/>
    <property type="evidence" value="ECO:0007669"/>
    <property type="project" value="InterPro"/>
</dbReference>
<dbReference type="AlphaFoldDB" id="A0A3B7MVI6"/>
<dbReference type="OrthoDB" id="1170793at2"/>
<dbReference type="EMBL" id="CP032157">
    <property type="protein sequence ID" value="AXY77947.1"/>
    <property type="molecule type" value="Genomic_DNA"/>
</dbReference>
<proteinExistence type="predicted"/>
<accession>A0A3B7MVI6</accession>
<organism evidence="4 5">
    <name type="scientific">Paraflavitalea soli</name>
    <dbReference type="NCBI Taxonomy" id="2315862"/>
    <lineage>
        <taxon>Bacteria</taxon>
        <taxon>Pseudomonadati</taxon>
        <taxon>Bacteroidota</taxon>
        <taxon>Chitinophagia</taxon>
        <taxon>Chitinophagales</taxon>
        <taxon>Chitinophagaceae</taxon>
        <taxon>Paraflavitalea</taxon>
    </lineage>
</organism>
<evidence type="ECO:0000313" key="5">
    <source>
        <dbReference type="Proteomes" id="UP000263900"/>
    </source>
</evidence>
<dbReference type="InterPro" id="IPR036250">
    <property type="entry name" value="AcylCo_DH-like_C"/>
</dbReference>
<reference evidence="4 5" key="1">
    <citation type="submission" date="2018-09" db="EMBL/GenBank/DDBJ databases">
        <title>Genome sequencing of strain 6GH32-13.</title>
        <authorList>
            <person name="Weon H.-Y."/>
            <person name="Heo J."/>
            <person name="Kwon S.-W."/>
        </authorList>
    </citation>
    <scope>NUCLEOTIDE SEQUENCE [LARGE SCALE GENOMIC DNA]</scope>
    <source>
        <strain evidence="4 5">5GH32-13</strain>
    </source>
</reference>
<dbReference type="Gene3D" id="1.10.540.10">
    <property type="entry name" value="Acyl-CoA dehydrogenase/oxidase, N-terminal domain"/>
    <property type="match status" value="1"/>
</dbReference>
<dbReference type="SUPFAM" id="SSF47203">
    <property type="entry name" value="Acyl-CoA dehydrogenase C-terminal domain-like"/>
    <property type="match status" value="1"/>
</dbReference>
<feature type="domain" description="Acyl-CoA dehydrogenase C-terminal" evidence="3">
    <location>
        <begin position="237"/>
        <end position="362"/>
    </location>
</feature>
<dbReference type="KEGG" id="pseg:D3H65_29880"/>
<dbReference type="Gene3D" id="2.40.110.10">
    <property type="entry name" value="Butyryl-CoA Dehydrogenase, subunit A, domain 2"/>
    <property type="match status" value="1"/>
</dbReference>
<dbReference type="InterPro" id="IPR037069">
    <property type="entry name" value="AcylCoA_DH/ox_N_sf"/>
</dbReference>
<dbReference type="RefSeq" id="WP_119053820.1">
    <property type="nucleotide sequence ID" value="NZ_CP032157.1"/>
</dbReference>
<evidence type="ECO:0000256" key="1">
    <source>
        <dbReference type="ARBA" id="ARBA00023002"/>
    </source>
</evidence>
<dbReference type="InterPro" id="IPR009100">
    <property type="entry name" value="AcylCoA_DH/oxidase_NM_dom_sf"/>
</dbReference>
<dbReference type="SUPFAM" id="SSF56645">
    <property type="entry name" value="Acyl-CoA dehydrogenase NM domain-like"/>
    <property type="match status" value="1"/>
</dbReference>
<dbReference type="InterPro" id="IPR013786">
    <property type="entry name" value="AcylCoA_DH/ox_N"/>
</dbReference>
<gene>
    <name evidence="4" type="ORF">D3H65_29880</name>
</gene>
<evidence type="ECO:0000259" key="3">
    <source>
        <dbReference type="Pfam" id="PF08028"/>
    </source>
</evidence>
<sequence>MAAHPSSVIAAELTNTIRSFAAAAEALRQLHPVQLDIIYEQGWFNLFVPKQYGGLELSLPEALHIEEALAWADGSTGWTVTLCSGANWFVGFLDPSAAWEVYNDPKVCLAGSGRASGIARINQDGYTITGQWNYATGSLHATAFTANCMIEKDGVVLQDTAGNPLVYSFWFHKEEVSIHKNWNSIGMVATASHGFEVKEVTVPSNRTFLLQPGKAVLEHPVYHFPFLAFAEATLAVNYSGMAVNFLDLCGELFAEKLSRPSTSRSALPPLRDMLQGAEQELHTARSLFYAAINAAWEAIVSTQSVADEQLRAISHTSRRLATIARQQVDQLYPFCGITAADPSTPINRVWRNLHTASQHSLLVFPQS</sequence>
<dbReference type="Gene3D" id="1.20.140.10">
    <property type="entry name" value="Butyryl-CoA Dehydrogenase, subunit A, domain 3"/>
    <property type="match status" value="1"/>
</dbReference>
<dbReference type="Proteomes" id="UP000263900">
    <property type="component" value="Chromosome"/>
</dbReference>
<dbReference type="GO" id="GO:0016627">
    <property type="term" value="F:oxidoreductase activity, acting on the CH-CH group of donors"/>
    <property type="evidence" value="ECO:0007669"/>
    <property type="project" value="InterPro"/>
</dbReference>
<dbReference type="Pfam" id="PF08028">
    <property type="entry name" value="Acyl-CoA_dh_2"/>
    <property type="match status" value="1"/>
</dbReference>
<evidence type="ECO:0000259" key="2">
    <source>
        <dbReference type="Pfam" id="PF02771"/>
    </source>
</evidence>
<keyword evidence="5" id="KW-1185">Reference proteome</keyword>
<dbReference type="InterPro" id="IPR046373">
    <property type="entry name" value="Acyl-CoA_Oxase/DH_mid-dom_sf"/>
</dbReference>
<dbReference type="Pfam" id="PF02771">
    <property type="entry name" value="Acyl-CoA_dh_N"/>
    <property type="match status" value="1"/>
</dbReference>
<dbReference type="InterPro" id="IPR013107">
    <property type="entry name" value="Acyl-CoA_DH_C"/>
</dbReference>
<keyword evidence="1" id="KW-0560">Oxidoreductase</keyword>
<protein>
    <submittedName>
        <fullName evidence="4">Acyl-CoA dehydrogenase</fullName>
    </submittedName>
</protein>
<feature type="domain" description="Acyl-CoA dehydrogenase/oxidase N-terminal" evidence="2">
    <location>
        <begin position="20"/>
        <end position="83"/>
    </location>
</feature>